<accession>A0ACB8UV49</accession>
<reference evidence="1" key="1">
    <citation type="journal article" date="2022" name="bioRxiv">
        <title>Population genetic analysis of Ophidiomyces ophidiicola, the causative agent of snake fungal disease, indicates recent introductions to the USA.</title>
        <authorList>
            <person name="Ladner J.T."/>
            <person name="Palmer J.M."/>
            <person name="Ettinger C.L."/>
            <person name="Stajich J.E."/>
            <person name="Farrell T.M."/>
            <person name="Glorioso B.M."/>
            <person name="Lawson B."/>
            <person name="Price S.J."/>
            <person name="Stengle A.G."/>
            <person name="Grear D.A."/>
            <person name="Lorch J.M."/>
        </authorList>
    </citation>
    <scope>NUCLEOTIDE SEQUENCE</scope>
    <source>
        <strain evidence="1">NWHC 24266-5</strain>
    </source>
</reference>
<proteinExistence type="predicted"/>
<protein>
    <submittedName>
        <fullName evidence="1">Uncharacterized protein</fullName>
    </submittedName>
</protein>
<dbReference type="EMBL" id="JALBCA010000054">
    <property type="protein sequence ID" value="KAI2385813.1"/>
    <property type="molecule type" value="Genomic_DNA"/>
</dbReference>
<name>A0ACB8UV49_9EURO</name>
<sequence length="432" mass="46888">MATVIIGGGIVGVSIAYYLSDPERLQRPKDIHIVDSSAELFASASGFAAGFLAKDWFSPEIEPLGKLSFGLHRQLATENDGAEKWGYMASTAISLQVEGPDGTKTKRGDDWLRRGASRAEVAVKDNIVVSLSDRFPAWLTEQKGGIVEKISNTGTVAQVDPLRLCRFLLGKCLERGVQIHYPARVLAVSGNPDKAVLQRLDTKKKFDIACTKLILAAGPWTPRVFQTIFPRSKSNIEVAALSGYSLVFRSPRYTFEDEKGTYSGKSHAVFTTHPKSCGFSPEIFSRHGGEIYIAGLNSYDIPLPEVATDSFKIMEKEKSNRVRRAAAVLMGRPQGPGADNVDDFEIVREALCFRPATENGLPIIGRITHHLLGSNIDYTGDVFVATGHGPWGIALSLGTGQVVAEMVTGAKTSADVRYLGFDPKAGELSSRL</sequence>
<comment type="caution">
    <text evidence="1">The sequence shown here is derived from an EMBL/GenBank/DDBJ whole genome shotgun (WGS) entry which is preliminary data.</text>
</comment>
<gene>
    <name evidence="1" type="ORF">LOY88_003902</name>
</gene>
<organism evidence="1">
    <name type="scientific">Ophidiomyces ophidiicola</name>
    <dbReference type="NCBI Taxonomy" id="1387563"/>
    <lineage>
        <taxon>Eukaryota</taxon>
        <taxon>Fungi</taxon>
        <taxon>Dikarya</taxon>
        <taxon>Ascomycota</taxon>
        <taxon>Pezizomycotina</taxon>
        <taxon>Eurotiomycetes</taxon>
        <taxon>Eurotiomycetidae</taxon>
        <taxon>Onygenales</taxon>
        <taxon>Onygenaceae</taxon>
        <taxon>Ophidiomyces</taxon>
    </lineage>
</organism>
<evidence type="ECO:0000313" key="1">
    <source>
        <dbReference type="EMBL" id="KAI2385813.1"/>
    </source>
</evidence>